<organism evidence="3 4">
    <name type="scientific">Mogibacterium kristiansenii</name>
    <dbReference type="NCBI Taxonomy" id="2606708"/>
    <lineage>
        <taxon>Bacteria</taxon>
        <taxon>Bacillati</taxon>
        <taxon>Bacillota</taxon>
        <taxon>Clostridia</taxon>
        <taxon>Peptostreptococcales</taxon>
        <taxon>Anaerovoracaceae</taxon>
        <taxon>Mogibacterium</taxon>
    </lineage>
</organism>
<reference evidence="3 4" key="1">
    <citation type="submission" date="2019-08" db="EMBL/GenBank/DDBJ databases">
        <title>In-depth cultivation of the pig gut microbiome towards novel bacterial diversity and tailored functional studies.</title>
        <authorList>
            <person name="Wylensek D."/>
            <person name="Hitch T.C.A."/>
            <person name="Clavel T."/>
        </authorList>
    </citation>
    <scope>NUCLEOTIDE SEQUENCE [LARGE SCALE GENOMIC DNA]</scope>
    <source>
        <strain evidence="3 4">WCA-MUC-591-APC-4B</strain>
    </source>
</reference>
<dbReference type="InterPro" id="IPR000305">
    <property type="entry name" value="GIY-YIG_endonuc"/>
</dbReference>
<comment type="caution">
    <text evidence="3">The sequence shown here is derived from an EMBL/GenBank/DDBJ whole genome shotgun (WGS) entry which is preliminary data.</text>
</comment>
<keyword evidence="4" id="KW-1185">Reference proteome</keyword>
<sequence length="96" mass="11351">MEENQQKTQYVYILRCGDGTLYTGWTTDLEHRVAMHNAGKGAKYTRARRPVRLEYYEEYMDKKEALRRECAIKKMTRSEKLRLIQESGNFAIKGNL</sequence>
<gene>
    <name evidence="3" type="ORF">FYJ65_02970</name>
</gene>
<dbReference type="Proteomes" id="UP000469424">
    <property type="component" value="Unassembled WGS sequence"/>
</dbReference>
<evidence type="ECO:0000256" key="1">
    <source>
        <dbReference type="ARBA" id="ARBA00007435"/>
    </source>
</evidence>
<evidence type="ECO:0000313" key="3">
    <source>
        <dbReference type="EMBL" id="MST70309.1"/>
    </source>
</evidence>
<evidence type="ECO:0000259" key="2">
    <source>
        <dbReference type="PROSITE" id="PS50164"/>
    </source>
</evidence>
<dbReference type="PANTHER" id="PTHR34477">
    <property type="entry name" value="UPF0213 PROTEIN YHBQ"/>
    <property type="match status" value="1"/>
</dbReference>
<comment type="similarity">
    <text evidence="1">Belongs to the UPF0213 family.</text>
</comment>
<protein>
    <submittedName>
        <fullName evidence="3">GIY-YIG nuclease family protein</fullName>
    </submittedName>
</protein>
<proteinExistence type="inferred from homology"/>
<accession>A0A6N7XK56</accession>
<dbReference type="PROSITE" id="PS50164">
    <property type="entry name" value="GIY_YIG"/>
    <property type="match status" value="1"/>
</dbReference>
<feature type="domain" description="GIY-YIG" evidence="2">
    <location>
        <begin position="7"/>
        <end position="82"/>
    </location>
</feature>
<dbReference type="RefSeq" id="WP_328603033.1">
    <property type="nucleotide sequence ID" value="NZ_VUNA01000004.1"/>
</dbReference>
<dbReference type="SUPFAM" id="SSF82771">
    <property type="entry name" value="GIY-YIG endonuclease"/>
    <property type="match status" value="1"/>
</dbReference>
<name>A0A6N7XK56_9FIRM</name>
<evidence type="ECO:0000313" key="4">
    <source>
        <dbReference type="Proteomes" id="UP000469424"/>
    </source>
</evidence>
<dbReference type="EMBL" id="VUNA01000004">
    <property type="protein sequence ID" value="MST70309.1"/>
    <property type="molecule type" value="Genomic_DNA"/>
</dbReference>
<dbReference type="Pfam" id="PF01541">
    <property type="entry name" value="GIY-YIG"/>
    <property type="match status" value="1"/>
</dbReference>
<dbReference type="InterPro" id="IPR035901">
    <property type="entry name" value="GIY-YIG_endonuc_sf"/>
</dbReference>
<dbReference type="PANTHER" id="PTHR34477:SF1">
    <property type="entry name" value="UPF0213 PROTEIN YHBQ"/>
    <property type="match status" value="1"/>
</dbReference>
<dbReference type="Gene3D" id="3.40.1440.10">
    <property type="entry name" value="GIY-YIG endonuclease"/>
    <property type="match status" value="1"/>
</dbReference>
<dbReference type="CDD" id="cd10456">
    <property type="entry name" value="GIY-YIG_UPF0213"/>
    <property type="match status" value="1"/>
</dbReference>
<dbReference type="InterPro" id="IPR050190">
    <property type="entry name" value="UPF0213_domain"/>
</dbReference>
<dbReference type="AlphaFoldDB" id="A0A6N7XK56"/>
<dbReference type="SMART" id="SM00465">
    <property type="entry name" value="GIYc"/>
    <property type="match status" value="1"/>
</dbReference>